<dbReference type="OrthoDB" id="414730at2759"/>
<gene>
    <name evidence="1" type="ORF">HOLleu_32806</name>
</gene>
<proteinExistence type="predicted"/>
<evidence type="ECO:0000313" key="2">
    <source>
        <dbReference type="Proteomes" id="UP001152320"/>
    </source>
</evidence>
<reference evidence="1" key="1">
    <citation type="submission" date="2021-10" db="EMBL/GenBank/DDBJ databases">
        <title>Tropical sea cucumber genome reveals ecological adaptation and Cuvierian tubules defense mechanism.</title>
        <authorList>
            <person name="Chen T."/>
        </authorList>
    </citation>
    <scope>NUCLEOTIDE SEQUENCE</scope>
    <source>
        <strain evidence="1">Nanhai2018</strain>
        <tissue evidence="1">Muscle</tissue>
    </source>
</reference>
<keyword evidence="2" id="KW-1185">Reference proteome</keyword>
<comment type="caution">
    <text evidence="1">The sequence shown here is derived from an EMBL/GenBank/DDBJ whole genome shotgun (WGS) entry which is preliminary data.</text>
</comment>
<dbReference type="EMBL" id="JAIZAY010000016">
    <property type="protein sequence ID" value="KAJ8027611.1"/>
    <property type="molecule type" value="Genomic_DNA"/>
</dbReference>
<sequence>MLFTNKKICTSNIEVKRNVIHINDVTCTKFLGVFIDKKLTRKDHISNLCNKLSKSMAII</sequence>
<name>A0A9Q1BJ80_HOLLE</name>
<organism evidence="1 2">
    <name type="scientific">Holothuria leucospilota</name>
    <name type="common">Black long sea cucumber</name>
    <name type="synonym">Mertensiothuria leucospilota</name>
    <dbReference type="NCBI Taxonomy" id="206669"/>
    <lineage>
        <taxon>Eukaryota</taxon>
        <taxon>Metazoa</taxon>
        <taxon>Echinodermata</taxon>
        <taxon>Eleutherozoa</taxon>
        <taxon>Echinozoa</taxon>
        <taxon>Holothuroidea</taxon>
        <taxon>Aspidochirotacea</taxon>
        <taxon>Aspidochirotida</taxon>
        <taxon>Holothuriidae</taxon>
        <taxon>Holothuria</taxon>
    </lineage>
</organism>
<dbReference type="AlphaFoldDB" id="A0A9Q1BJ80"/>
<evidence type="ECO:0000313" key="1">
    <source>
        <dbReference type="EMBL" id="KAJ8027611.1"/>
    </source>
</evidence>
<dbReference type="Proteomes" id="UP001152320">
    <property type="component" value="Chromosome 16"/>
</dbReference>
<accession>A0A9Q1BJ80</accession>
<protein>
    <submittedName>
        <fullName evidence="1">Uncharacterized protein</fullName>
    </submittedName>
</protein>